<evidence type="ECO:0000313" key="1">
    <source>
        <dbReference type="EMBL" id="MDR6628320.1"/>
    </source>
</evidence>
<gene>
    <name evidence="1" type="ORF">J2X86_000308</name>
</gene>
<dbReference type="Proteomes" id="UP001262767">
    <property type="component" value="Unassembled WGS sequence"/>
</dbReference>
<dbReference type="AlphaFoldDB" id="A0AAW8LFE9"/>
<evidence type="ECO:0000313" key="2">
    <source>
        <dbReference type="Proteomes" id="UP001262767"/>
    </source>
</evidence>
<accession>A0AAW8LFE9</accession>
<comment type="caution">
    <text evidence="1">The sequence shown here is derived from an EMBL/GenBank/DDBJ whole genome shotgun (WGS) entry which is preliminary data.</text>
</comment>
<proteinExistence type="predicted"/>
<protein>
    <submittedName>
        <fullName evidence="1">Uncharacterized protein</fullName>
    </submittedName>
</protein>
<sequence length="134" mass="15598">MTTHMAWLPTGERIEVTERKCDGYTHPVFGIYTQYEYVDGIGERILPTHILSFATITRDQIDFESQFGKLYFKPDFSKLDNLMYRNEMIRAVYSLWREAKGLPIGDPEYKATEVLDTPTTQPQYYRAGTRLVGD</sequence>
<name>A0AAW8LFE9_ACILW</name>
<reference evidence="1" key="1">
    <citation type="submission" date="2023-07" db="EMBL/GenBank/DDBJ databases">
        <title>Sorghum-associated microbial communities from plants grown in Nebraska, USA.</title>
        <authorList>
            <person name="Schachtman D."/>
        </authorList>
    </citation>
    <scope>NUCLEOTIDE SEQUENCE</scope>
    <source>
        <strain evidence="1">BE44</strain>
    </source>
</reference>
<dbReference type="EMBL" id="JAVDSC010000001">
    <property type="protein sequence ID" value="MDR6628320.1"/>
    <property type="molecule type" value="Genomic_DNA"/>
</dbReference>
<organism evidence="1 2">
    <name type="scientific">Acinetobacter lwoffii</name>
    <dbReference type="NCBI Taxonomy" id="28090"/>
    <lineage>
        <taxon>Bacteria</taxon>
        <taxon>Pseudomonadati</taxon>
        <taxon>Pseudomonadota</taxon>
        <taxon>Gammaproteobacteria</taxon>
        <taxon>Moraxellales</taxon>
        <taxon>Moraxellaceae</taxon>
        <taxon>Acinetobacter</taxon>
    </lineage>
</organism>
<dbReference type="RefSeq" id="WP_310076657.1">
    <property type="nucleotide sequence ID" value="NZ_JAVDSC010000001.1"/>
</dbReference>